<name>A0ABQ4VCG6_9MYCO</name>
<protein>
    <submittedName>
        <fullName evidence="1">Uncharacterized protein</fullName>
    </submittedName>
</protein>
<dbReference type="Proteomes" id="UP001060504">
    <property type="component" value="Unassembled WGS sequence"/>
</dbReference>
<comment type="caution">
    <text evidence="1">The sequence shown here is derived from an EMBL/GenBank/DDBJ whole genome shotgun (WGS) entry which is preliminary data.</text>
</comment>
<evidence type="ECO:0000313" key="1">
    <source>
        <dbReference type="EMBL" id="GJF19553.1"/>
    </source>
</evidence>
<gene>
    <name evidence="1" type="ORF">NGTWS1702_28270</name>
</gene>
<evidence type="ECO:0000313" key="2">
    <source>
        <dbReference type="Proteomes" id="UP001060504"/>
    </source>
</evidence>
<proteinExistence type="predicted"/>
<keyword evidence="2" id="KW-1185">Reference proteome</keyword>
<dbReference type="EMBL" id="BPRH01002955">
    <property type="protein sequence ID" value="GJF19553.1"/>
    <property type="molecule type" value="Genomic_DNA"/>
</dbReference>
<sequence>MNTTPDNTAATPPCGYLWCRNDKPEHVEHYGDGSTTGNYSGPGSAEIECSAYVTAESGGPYPDEIHLHIKTTNPGTDHAQNIDQGVGVFLTDDEARELRRLIDTALANRAEIRGQMEVSR</sequence>
<reference evidence="1 2" key="1">
    <citation type="submission" date="2021-08" db="EMBL/GenBank/DDBJ databases">
        <title>Draft genome sequence of Mycolicibacterium sp. NGTWS1702 strain.</title>
        <authorList>
            <person name="Matsumoto M."/>
            <person name="Tang B.C.C."/>
            <person name="Machida Y."/>
            <person name="Matoyama H."/>
            <person name="Kishihara T."/>
            <person name="Sato S."/>
            <person name="Kondo I."/>
            <person name="Sano M."/>
            <person name="Kato G."/>
        </authorList>
    </citation>
    <scope>NUCLEOTIDE SEQUENCE [LARGE SCALE GENOMIC DNA]</scope>
    <source>
        <strain evidence="1 2">NGTWSNA01</strain>
    </source>
</reference>
<organism evidence="1 2">
    <name type="scientific">Mycolicibacterium cyprinidarum</name>
    <dbReference type="NCBI Taxonomy" id="2860311"/>
    <lineage>
        <taxon>Bacteria</taxon>
        <taxon>Bacillati</taxon>
        <taxon>Actinomycetota</taxon>
        <taxon>Actinomycetes</taxon>
        <taxon>Mycobacteriales</taxon>
        <taxon>Mycobacteriaceae</taxon>
        <taxon>Mycolicibacterium</taxon>
    </lineage>
</organism>
<accession>A0ABQ4VCG6</accession>